<dbReference type="Proteomes" id="UP000178313">
    <property type="component" value="Unassembled WGS sequence"/>
</dbReference>
<dbReference type="EMBL" id="MGGZ01000036">
    <property type="protein sequence ID" value="OGM56297.1"/>
    <property type="molecule type" value="Genomic_DNA"/>
</dbReference>
<dbReference type="SMART" id="SM00360">
    <property type="entry name" value="RRM"/>
    <property type="match status" value="1"/>
</dbReference>
<dbReference type="Gene3D" id="3.30.70.330">
    <property type="match status" value="1"/>
</dbReference>
<dbReference type="GO" id="GO:0003729">
    <property type="term" value="F:mRNA binding"/>
    <property type="evidence" value="ECO:0007669"/>
    <property type="project" value="TreeGrafter"/>
</dbReference>
<keyword evidence="2" id="KW-0694">RNA-binding</keyword>
<dbReference type="CDD" id="cd21608">
    <property type="entry name" value="RRM2_NsCP33_like"/>
    <property type="match status" value="1"/>
</dbReference>
<proteinExistence type="predicted"/>
<evidence type="ECO:0000256" key="2">
    <source>
        <dbReference type="ARBA" id="ARBA00022884"/>
    </source>
</evidence>
<evidence type="ECO:0000313" key="4">
    <source>
        <dbReference type="EMBL" id="OGM56297.1"/>
    </source>
</evidence>
<sequence length="85" mass="9219">MAAKLFIGNLEYSVTSDELRELFSQAGTVVDAVVISDKMSGRSRGFGFVEMSSDDEAKAAVEKLNGADLKGRKINVNEARPQVPR</sequence>
<dbReference type="InterPro" id="IPR012677">
    <property type="entry name" value="Nucleotide-bd_a/b_plait_sf"/>
</dbReference>
<evidence type="ECO:0000256" key="1">
    <source>
        <dbReference type="ARBA" id="ARBA00022737"/>
    </source>
</evidence>
<evidence type="ECO:0000313" key="5">
    <source>
        <dbReference type="Proteomes" id="UP000178313"/>
    </source>
</evidence>
<dbReference type="PANTHER" id="PTHR48025">
    <property type="entry name" value="OS02G0815200 PROTEIN"/>
    <property type="match status" value="1"/>
</dbReference>
<dbReference type="SUPFAM" id="SSF54928">
    <property type="entry name" value="RNA-binding domain, RBD"/>
    <property type="match status" value="1"/>
</dbReference>
<keyword evidence="1" id="KW-0677">Repeat</keyword>
<dbReference type="InterPro" id="IPR050502">
    <property type="entry name" value="Euk_RNA-bind_prot"/>
</dbReference>
<dbReference type="InterPro" id="IPR000504">
    <property type="entry name" value="RRM_dom"/>
</dbReference>
<organism evidence="4 5">
    <name type="scientific">Candidatus Woesebacteria bacterium RIFCSPHIGHO2_12_FULL_46_16</name>
    <dbReference type="NCBI Taxonomy" id="1802513"/>
    <lineage>
        <taxon>Bacteria</taxon>
        <taxon>Candidatus Woeseibacteriota</taxon>
    </lineage>
</organism>
<gene>
    <name evidence="4" type="ORF">A3E46_02390</name>
</gene>
<reference evidence="4 5" key="1">
    <citation type="journal article" date="2016" name="Nat. Commun.">
        <title>Thousands of microbial genomes shed light on interconnected biogeochemical processes in an aquifer system.</title>
        <authorList>
            <person name="Anantharaman K."/>
            <person name="Brown C.T."/>
            <person name="Hug L.A."/>
            <person name="Sharon I."/>
            <person name="Castelle C.J."/>
            <person name="Probst A.J."/>
            <person name="Thomas B.C."/>
            <person name="Singh A."/>
            <person name="Wilkins M.J."/>
            <person name="Karaoz U."/>
            <person name="Brodie E.L."/>
            <person name="Williams K.H."/>
            <person name="Hubbard S.S."/>
            <person name="Banfield J.F."/>
        </authorList>
    </citation>
    <scope>NUCLEOTIDE SEQUENCE [LARGE SCALE GENOMIC DNA]</scope>
</reference>
<dbReference type="PANTHER" id="PTHR48025:SF1">
    <property type="entry name" value="RRM DOMAIN-CONTAINING PROTEIN"/>
    <property type="match status" value="1"/>
</dbReference>
<dbReference type="Pfam" id="PF00076">
    <property type="entry name" value="RRM_1"/>
    <property type="match status" value="1"/>
</dbReference>
<dbReference type="InterPro" id="IPR048289">
    <property type="entry name" value="RRM2_NsCP33-like"/>
</dbReference>
<protein>
    <submittedName>
        <fullName evidence="4">RNA-binding protein</fullName>
    </submittedName>
</protein>
<comment type="caution">
    <text evidence="4">The sequence shown here is derived from an EMBL/GenBank/DDBJ whole genome shotgun (WGS) entry which is preliminary data.</text>
</comment>
<dbReference type="STRING" id="1802513.A3E46_02390"/>
<dbReference type="InterPro" id="IPR035979">
    <property type="entry name" value="RBD_domain_sf"/>
</dbReference>
<dbReference type="AlphaFoldDB" id="A0A1F8AX31"/>
<evidence type="ECO:0000259" key="3">
    <source>
        <dbReference type="PROSITE" id="PS50102"/>
    </source>
</evidence>
<accession>A0A1F8AX31</accession>
<feature type="domain" description="RRM" evidence="3">
    <location>
        <begin position="3"/>
        <end position="81"/>
    </location>
</feature>
<name>A0A1F8AX31_9BACT</name>
<dbReference type="PROSITE" id="PS50102">
    <property type="entry name" value="RRM"/>
    <property type="match status" value="1"/>
</dbReference>